<gene>
    <name evidence="11" type="ordered locus">Ecym_1527</name>
</gene>
<dbReference type="EMBL" id="CP002497">
    <property type="protein sequence ID" value="AET37748.1"/>
    <property type="molecule type" value="Genomic_DNA"/>
</dbReference>
<evidence type="ECO:0000313" key="12">
    <source>
        <dbReference type="Proteomes" id="UP000006790"/>
    </source>
</evidence>
<dbReference type="GO" id="GO:0003712">
    <property type="term" value="F:transcription coregulator activity"/>
    <property type="evidence" value="ECO:0007669"/>
    <property type="project" value="UniProtKB-UniRule"/>
</dbReference>
<dbReference type="GO" id="GO:0061629">
    <property type="term" value="F:RNA polymerase II-specific DNA-binding transcription factor binding"/>
    <property type="evidence" value="ECO:0007669"/>
    <property type="project" value="EnsemblFungi"/>
</dbReference>
<proteinExistence type="inferred from homology"/>
<dbReference type="GO" id="GO:0070847">
    <property type="term" value="C:core mediator complex"/>
    <property type="evidence" value="ECO:0007669"/>
    <property type="project" value="EnsemblFungi"/>
</dbReference>
<evidence type="ECO:0000256" key="4">
    <source>
        <dbReference type="ARBA" id="ARBA00023015"/>
    </source>
</evidence>
<evidence type="ECO:0000256" key="8">
    <source>
        <dbReference type="ARBA" id="ARBA00032007"/>
    </source>
</evidence>
<evidence type="ECO:0000256" key="3">
    <source>
        <dbReference type="ARBA" id="ARBA00019619"/>
    </source>
</evidence>
<dbReference type="InterPro" id="IPR013947">
    <property type="entry name" value="Mediator_Med14"/>
</dbReference>
<dbReference type="FunCoup" id="G8JMT3">
    <property type="interactions" value="268"/>
</dbReference>
<dbReference type="eggNOG" id="KOG1875">
    <property type="taxonomic scope" value="Eukaryota"/>
</dbReference>
<comment type="subcellular location">
    <subcellularLocation>
        <location evidence="1 9">Nucleus</location>
    </subcellularLocation>
</comment>
<evidence type="ECO:0000256" key="5">
    <source>
        <dbReference type="ARBA" id="ARBA00023159"/>
    </source>
</evidence>
<dbReference type="AlphaFoldDB" id="G8JMT3"/>
<evidence type="ECO:0000259" key="10">
    <source>
        <dbReference type="Pfam" id="PF08638"/>
    </source>
</evidence>
<comment type="function">
    <text evidence="9">Component of the Mediator complex, a coactivator involved in the regulated transcription of nearly all RNA polymerase II-dependent genes. Mediator functions as a bridge to convey information from gene-specific regulatory proteins to the basal RNA polymerase II transcription machinery. Mediator is recruited to promoters by direct interactions with regulatory proteins and serves as a scaffold for the assembly of a functional preinitiation complex with RNA polymerase II and the general transcription factors.</text>
</comment>
<dbReference type="GO" id="GO:0032968">
    <property type="term" value="P:positive regulation of transcription elongation by RNA polymerase II"/>
    <property type="evidence" value="ECO:0007669"/>
    <property type="project" value="EnsemblFungi"/>
</dbReference>
<dbReference type="GO" id="GO:0001093">
    <property type="term" value="F:TFIIB-class transcription factor binding"/>
    <property type="evidence" value="ECO:0007669"/>
    <property type="project" value="EnsemblFungi"/>
</dbReference>
<dbReference type="GO" id="GO:0051123">
    <property type="term" value="P:RNA polymerase II preinitiation complex assembly"/>
    <property type="evidence" value="ECO:0007669"/>
    <property type="project" value="EnsemblFungi"/>
</dbReference>
<dbReference type="InterPro" id="IPR055122">
    <property type="entry name" value="Med14_N"/>
</dbReference>
<feature type="domain" description="Mediator complex subunit MED14 N-terminal" evidence="10">
    <location>
        <begin position="60"/>
        <end position="256"/>
    </location>
</feature>
<name>G8JMT3_ERECY</name>
<keyword evidence="4 9" id="KW-0805">Transcription regulation</keyword>
<reference evidence="12" key="1">
    <citation type="journal article" date="2012" name="G3 (Bethesda)">
        <title>Pichia sorbitophila, an interspecies yeast hybrid reveals early steps of genome resolution following polyploidization.</title>
        <authorList>
            <person name="Leh Louis V."/>
            <person name="Despons L."/>
            <person name="Friedrich A."/>
            <person name="Martin T."/>
            <person name="Durrens P."/>
            <person name="Casaregola S."/>
            <person name="Neuveglise C."/>
            <person name="Fairhead C."/>
            <person name="Marck C."/>
            <person name="Cruz J.A."/>
            <person name="Straub M.L."/>
            <person name="Kugler V."/>
            <person name="Sacerdot C."/>
            <person name="Uzunov Z."/>
            <person name="Thierry A."/>
            <person name="Weiss S."/>
            <person name="Bleykasten C."/>
            <person name="De Montigny J."/>
            <person name="Jacques N."/>
            <person name="Jung P."/>
            <person name="Lemaire M."/>
            <person name="Mallet S."/>
            <person name="Morel G."/>
            <person name="Richard G.F."/>
            <person name="Sarkar A."/>
            <person name="Savel G."/>
            <person name="Schacherer J."/>
            <person name="Seret M.L."/>
            <person name="Talla E."/>
            <person name="Samson G."/>
            <person name="Jubin C."/>
            <person name="Poulain J."/>
            <person name="Vacherie B."/>
            <person name="Barbe V."/>
            <person name="Pelletier E."/>
            <person name="Sherman D.J."/>
            <person name="Westhof E."/>
            <person name="Weissenbach J."/>
            <person name="Baret P.V."/>
            <person name="Wincker P."/>
            <person name="Gaillardin C."/>
            <person name="Dujon B."/>
            <person name="Souciet J.L."/>
        </authorList>
    </citation>
    <scope>NUCLEOTIDE SEQUENCE [LARGE SCALE GENOMIC DNA]</scope>
    <source>
        <strain evidence="12">CBS 270.75 / DBVPG 7215 / KCTC 17166 / NRRL Y-17582</strain>
    </source>
</reference>
<dbReference type="OMA" id="MIDLLNW"/>
<accession>G8JMT3</accession>
<dbReference type="STRING" id="931890.G8JMT3"/>
<organism evidence="11 12">
    <name type="scientific">Eremothecium cymbalariae (strain CBS 270.75 / DBVPG 7215 / KCTC 17166 / NRRL Y-17582)</name>
    <name type="common">Yeast</name>
    <dbReference type="NCBI Taxonomy" id="931890"/>
    <lineage>
        <taxon>Eukaryota</taxon>
        <taxon>Fungi</taxon>
        <taxon>Dikarya</taxon>
        <taxon>Ascomycota</taxon>
        <taxon>Saccharomycotina</taxon>
        <taxon>Saccharomycetes</taxon>
        <taxon>Saccharomycetales</taxon>
        <taxon>Saccharomycetaceae</taxon>
        <taxon>Eremothecium</taxon>
    </lineage>
</organism>
<evidence type="ECO:0000256" key="1">
    <source>
        <dbReference type="ARBA" id="ARBA00004123"/>
    </source>
</evidence>
<dbReference type="OrthoDB" id="205099at2759"/>
<keyword evidence="6 9" id="KW-0804">Transcription</keyword>
<dbReference type="HOGENOM" id="CLU_286680_0_0_1"/>
<dbReference type="RefSeq" id="XP_003644565.1">
    <property type="nucleotide sequence ID" value="XM_003644517.1"/>
</dbReference>
<dbReference type="GO" id="GO:0000122">
    <property type="term" value="P:negative regulation of transcription by RNA polymerase II"/>
    <property type="evidence" value="ECO:0007669"/>
    <property type="project" value="EnsemblFungi"/>
</dbReference>
<keyword evidence="5 9" id="KW-0010">Activator</keyword>
<evidence type="ECO:0000313" key="11">
    <source>
        <dbReference type="EMBL" id="AET37748.1"/>
    </source>
</evidence>
<dbReference type="GO" id="GO:0016592">
    <property type="term" value="C:mediator complex"/>
    <property type="evidence" value="ECO:0007669"/>
    <property type="project" value="UniProtKB-UniRule"/>
</dbReference>
<dbReference type="InParanoid" id="G8JMT3"/>
<sequence length="969" mass="111597">MTTAVKESKLFRRDFDTSKPSTMTKASGISAEVSQGQQHQRIITPVKEAPPPLPHVDFNQLPLAVIIRNLTVYAVKELSLYMKTNVHSTEDPTTRKMGFLKLIIFLRNQFLRIYVLIKWCKTIKQNNFHTMIDLLNWFRGTNVIVNNCLLALKDTSTNMAGAKLPNPDLITALEVLMLGRPNLPTHDFVLNGDDSSNQSEKIPAKLILKRLRDLNTCLSIKISLMDLPPEFHSYSIKNGRITFVVSSEFEISLSTIDQDSPLFFVNIKFLFNDNRFPLNTTNIERIINDILFRSQSPLLSLYQFIHKYVLTLQLYMIHVELQDMETNGKYAAGNLLHHYDSKKNMITLRYWLQSKMNSKCKATIGVERETQSIILKWQTPDIKGEMTSTKYNNLLGNMEAILDEITFNHARIIRSELLVTGLFQNDESKSDDSDSLLFHVPVICVATAPVQLKINPISGIFYFRNPSSLLLSYAKLLNQTSNLEEFTNILERLRMDKIVHILRNMFEKTGWICKDVVKLNKPILYEKRIKDQKKILTRDLFIRLKDWPANWFFILSLVSSGATCMVEKIIGKVKSIKGNWELKYLDQGKVQVVKLESITYQNVMHMQKTIIQKILNHMIIDSLNELKISKAICQGDGLQKLPYYVEDGVSNVSNVSIIAIALESFLQGSKALSDTLENTMFLRMDYEQNEIKLFGKFKKDTQMIRCQCDELLVNFIDKKGLAFHMSEKFTNLSHVVQYLNRFRQKLMQLVILTDVTEKLHRNFKSEYFQIVKLKPNEISFKYLKNSKDEQDCTIQIVTNDTKIEKLQVELSRLNPQHIIQKYLECDKYDPHFIFNYLHFTSRLFSAFTKILESSSNTMNVTLHLHTLAGYQLNYHNRLTGGQVALSIDLRNFPHKSGSLYYVHFAHDDHISTKNPMYALVLQVINTIFILSNGGKKTIPNAIRLGVGVACTSNDIEPLLGEIHSVLTHY</sequence>
<dbReference type="PANTHER" id="PTHR12809">
    <property type="entry name" value="MEDIATOR COMPLEX SUBUNIT"/>
    <property type="match status" value="1"/>
</dbReference>
<dbReference type="KEGG" id="erc:Ecym_1527"/>
<dbReference type="Proteomes" id="UP000006790">
    <property type="component" value="Chromosome 1"/>
</dbReference>
<protein>
    <recommendedName>
        <fullName evidence="3 9">Mediator of RNA polymerase II transcription subunit 14</fullName>
    </recommendedName>
    <alternativeName>
        <fullName evidence="8 9">Mediator complex subunit 14</fullName>
    </alternativeName>
</protein>
<comment type="similarity">
    <text evidence="2 9">Belongs to the Mediator complex subunit 14 family.</text>
</comment>
<dbReference type="GO" id="GO:0060261">
    <property type="term" value="P:positive regulation of transcription initiation by RNA polymerase II"/>
    <property type="evidence" value="ECO:0007669"/>
    <property type="project" value="EnsemblFungi"/>
</dbReference>
<keyword evidence="7 9" id="KW-0539">Nucleus</keyword>
<evidence type="ECO:0000256" key="6">
    <source>
        <dbReference type="ARBA" id="ARBA00023163"/>
    </source>
</evidence>
<dbReference type="Pfam" id="PF08638">
    <property type="entry name" value="Med14"/>
    <property type="match status" value="1"/>
</dbReference>
<evidence type="ECO:0000256" key="7">
    <source>
        <dbReference type="ARBA" id="ARBA00023242"/>
    </source>
</evidence>
<evidence type="ECO:0000256" key="9">
    <source>
        <dbReference type="RuleBase" id="RU365082"/>
    </source>
</evidence>
<dbReference type="GeneID" id="11470421"/>
<keyword evidence="12" id="KW-1185">Reference proteome</keyword>
<evidence type="ECO:0000256" key="2">
    <source>
        <dbReference type="ARBA" id="ARBA00007813"/>
    </source>
</evidence>
<comment type="subunit">
    <text evidence="9">Component of the Mediator complex.</text>
</comment>
<dbReference type="PANTHER" id="PTHR12809:SF2">
    <property type="entry name" value="MEDIATOR OF RNA POLYMERASE II TRANSCRIPTION SUBUNIT 14"/>
    <property type="match status" value="1"/>
</dbReference>